<dbReference type="EMBL" id="JACAZE010000007">
    <property type="protein sequence ID" value="KAF7310622.1"/>
    <property type="molecule type" value="Genomic_DNA"/>
</dbReference>
<dbReference type="GO" id="GO:0016020">
    <property type="term" value="C:membrane"/>
    <property type="evidence" value="ECO:0007669"/>
    <property type="project" value="UniProtKB-SubCell"/>
</dbReference>
<dbReference type="Pfam" id="PF07690">
    <property type="entry name" value="MFS_1"/>
    <property type="match status" value="1"/>
</dbReference>
<sequence>MPAPQATQSSRASIRTLGDDVEHDKAAESMRPQRDSASPQPSIISVETSSSATLDDVVPGVPPLSTARRFAAHVGAALALFLATTDATIVSTSLPTIAVDLQMSQADYTWVGIIYMLTQTSFQPLYGRISDLVGRKVVLFASMLTFALGSFLCGAAQVGLILASASFVSIAKPFSVAVLAITFFHNVAFTAGTFFLGLYYQAANGSTPLQAGLKLLPYSLGSSLASIPVAWFINYQQRRAQVNAVNWVVSVGLVIATVGFGLLVLLDERSTITAEVFPLVSGIGLGMLFHAPYQVFTKLLKREEIATATGAFFLVRFTGATIGLAIAGAIFDARALNRLPASLLTHGGTSIDFSQLASLTPPALREQALHTISTSIQPQDLRISKVSGSLTNAVFFVSSSLARTVLLRIYGPSSGSLIERASELRTLHVLSSQYHIGPRVFATFANGRIEEYFESTTLTASDLREPKISRWIGARMAELHSVDIEVVEGPGWEIAVKEKHRSWLIAAREVLALPLVSDALRQELDLDAFERDWDRYMRWLPSVDDIHKGSRRVFAHNDAQYGNLLRLSKRNENIPEHRQIIVVDFEYAAPNPASFDIANHWHEWTANYHSEVPHLLDPARYPSREERFNFYEAYLQTVAQETLPEAELLLRARDLDEQVRAWSPASHAWWGLWGVVQARDDLENQVDQPEFDYIAYARCRFAGFKRELRQLGL</sequence>
<evidence type="ECO:0000256" key="4">
    <source>
        <dbReference type="SAM" id="Phobius"/>
    </source>
</evidence>
<dbReference type="PANTHER" id="PTHR22603">
    <property type="entry name" value="CHOLINE/ETHANOALAMINE KINASE"/>
    <property type="match status" value="1"/>
</dbReference>
<feature type="transmembrane region" description="Helical" evidence="4">
    <location>
        <begin position="106"/>
        <end position="126"/>
    </location>
</feature>
<feature type="region of interest" description="Disordered" evidence="3">
    <location>
        <begin position="1"/>
        <end position="42"/>
    </location>
</feature>
<dbReference type="GO" id="GO:0022857">
    <property type="term" value="F:transmembrane transporter activity"/>
    <property type="evidence" value="ECO:0007669"/>
    <property type="project" value="InterPro"/>
</dbReference>
<dbReference type="AlphaFoldDB" id="A0A8H6WA97"/>
<dbReference type="SUPFAM" id="SSF56112">
    <property type="entry name" value="Protein kinase-like (PK-like)"/>
    <property type="match status" value="1"/>
</dbReference>
<organism evidence="5 6">
    <name type="scientific">Mycena chlorophos</name>
    <name type="common">Agaric fungus</name>
    <name type="synonym">Agaricus chlorophos</name>
    <dbReference type="NCBI Taxonomy" id="658473"/>
    <lineage>
        <taxon>Eukaryota</taxon>
        <taxon>Fungi</taxon>
        <taxon>Dikarya</taxon>
        <taxon>Basidiomycota</taxon>
        <taxon>Agaricomycotina</taxon>
        <taxon>Agaricomycetes</taxon>
        <taxon>Agaricomycetidae</taxon>
        <taxon>Agaricales</taxon>
        <taxon>Marasmiineae</taxon>
        <taxon>Mycenaceae</taxon>
        <taxon>Mycena</taxon>
    </lineage>
</organism>
<keyword evidence="4" id="KW-0812">Transmembrane</keyword>
<evidence type="ECO:0000256" key="1">
    <source>
        <dbReference type="ARBA" id="ARBA00004141"/>
    </source>
</evidence>
<dbReference type="Gene3D" id="1.20.1720.10">
    <property type="entry name" value="Multidrug resistance protein D"/>
    <property type="match status" value="1"/>
</dbReference>
<keyword evidence="4" id="KW-0472">Membrane</keyword>
<protein>
    <submittedName>
        <fullName evidence="5">Choline kinase</fullName>
    </submittedName>
</protein>
<dbReference type="GO" id="GO:0004103">
    <property type="term" value="F:choline kinase activity"/>
    <property type="evidence" value="ECO:0007669"/>
    <property type="project" value="TreeGrafter"/>
</dbReference>
<comment type="subcellular location">
    <subcellularLocation>
        <location evidence="1">Membrane</location>
        <topology evidence="1">Multi-pass membrane protein</topology>
    </subcellularLocation>
</comment>
<dbReference type="Pfam" id="PF01633">
    <property type="entry name" value="Choline_kinase"/>
    <property type="match status" value="1"/>
</dbReference>
<dbReference type="SUPFAM" id="SSF103473">
    <property type="entry name" value="MFS general substrate transporter"/>
    <property type="match status" value="2"/>
</dbReference>
<dbReference type="OrthoDB" id="10267235at2759"/>
<dbReference type="InterPro" id="IPR011009">
    <property type="entry name" value="Kinase-like_dom_sf"/>
</dbReference>
<dbReference type="GO" id="GO:0005737">
    <property type="term" value="C:cytoplasm"/>
    <property type="evidence" value="ECO:0007669"/>
    <property type="project" value="TreeGrafter"/>
</dbReference>
<dbReference type="Gene3D" id="1.20.1250.20">
    <property type="entry name" value="MFS general substrate transporter like domains"/>
    <property type="match status" value="1"/>
</dbReference>
<feature type="compositionally biased region" description="Basic and acidic residues" evidence="3">
    <location>
        <begin position="17"/>
        <end position="34"/>
    </location>
</feature>
<dbReference type="GO" id="GO:0004305">
    <property type="term" value="F:ethanolamine kinase activity"/>
    <property type="evidence" value="ECO:0007669"/>
    <property type="project" value="TreeGrafter"/>
</dbReference>
<dbReference type="CDD" id="cd05157">
    <property type="entry name" value="ETNK_euk"/>
    <property type="match status" value="1"/>
</dbReference>
<feature type="compositionally biased region" description="Polar residues" evidence="3">
    <location>
        <begin position="1"/>
        <end position="13"/>
    </location>
</feature>
<keyword evidence="6" id="KW-1185">Reference proteome</keyword>
<name>A0A8H6WA97_MYCCL</name>
<comment type="similarity">
    <text evidence="2">Belongs to the choline/ethanolamine kinase family.</text>
</comment>
<dbReference type="PANTHER" id="PTHR22603:SF93">
    <property type="entry name" value="RE24176P"/>
    <property type="match status" value="1"/>
</dbReference>
<keyword evidence="5" id="KW-0808">Transferase</keyword>
<feature type="transmembrane region" description="Helical" evidence="4">
    <location>
        <begin position="272"/>
        <end position="293"/>
    </location>
</feature>
<reference evidence="5" key="1">
    <citation type="submission" date="2020-05" db="EMBL/GenBank/DDBJ databases">
        <title>Mycena genomes resolve the evolution of fungal bioluminescence.</title>
        <authorList>
            <person name="Tsai I.J."/>
        </authorList>
    </citation>
    <scope>NUCLEOTIDE SEQUENCE</scope>
    <source>
        <strain evidence="5">110903Hualien_Pintung</strain>
    </source>
</reference>
<dbReference type="InterPro" id="IPR011701">
    <property type="entry name" value="MFS"/>
</dbReference>
<keyword evidence="5" id="KW-0418">Kinase</keyword>
<proteinExistence type="inferred from homology"/>
<comment type="caution">
    <text evidence="5">The sequence shown here is derived from an EMBL/GenBank/DDBJ whole genome shotgun (WGS) entry which is preliminary data.</text>
</comment>
<feature type="transmembrane region" description="Helical" evidence="4">
    <location>
        <begin position="174"/>
        <end position="200"/>
    </location>
</feature>
<keyword evidence="4" id="KW-1133">Transmembrane helix</keyword>
<evidence type="ECO:0000313" key="5">
    <source>
        <dbReference type="EMBL" id="KAF7310622.1"/>
    </source>
</evidence>
<evidence type="ECO:0000256" key="2">
    <source>
        <dbReference type="ARBA" id="ARBA00038211"/>
    </source>
</evidence>
<dbReference type="GO" id="GO:0006646">
    <property type="term" value="P:phosphatidylethanolamine biosynthetic process"/>
    <property type="evidence" value="ECO:0007669"/>
    <property type="project" value="TreeGrafter"/>
</dbReference>
<dbReference type="Gene3D" id="3.90.1200.10">
    <property type="match status" value="1"/>
</dbReference>
<dbReference type="Proteomes" id="UP000613580">
    <property type="component" value="Unassembled WGS sequence"/>
</dbReference>
<dbReference type="Gene3D" id="3.30.200.20">
    <property type="entry name" value="Phosphorylase Kinase, domain 1"/>
    <property type="match status" value="1"/>
</dbReference>
<accession>A0A8H6WA97</accession>
<feature type="transmembrane region" description="Helical" evidence="4">
    <location>
        <begin position="305"/>
        <end position="331"/>
    </location>
</feature>
<dbReference type="InterPro" id="IPR036259">
    <property type="entry name" value="MFS_trans_sf"/>
</dbReference>
<feature type="transmembrane region" description="Helical" evidence="4">
    <location>
        <begin position="70"/>
        <end position="94"/>
    </location>
</feature>
<gene>
    <name evidence="5" type="ORF">HMN09_00605000</name>
</gene>
<evidence type="ECO:0000313" key="6">
    <source>
        <dbReference type="Proteomes" id="UP000613580"/>
    </source>
</evidence>
<feature type="transmembrane region" description="Helical" evidence="4">
    <location>
        <begin position="245"/>
        <end position="266"/>
    </location>
</feature>
<feature type="transmembrane region" description="Helical" evidence="4">
    <location>
        <begin position="138"/>
        <end position="162"/>
    </location>
</feature>
<evidence type="ECO:0000256" key="3">
    <source>
        <dbReference type="SAM" id="MobiDB-lite"/>
    </source>
</evidence>